<reference evidence="6" key="1">
    <citation type="submission" date="2022-07" db="EMBL/GenBank/DDBJ databases">
        <authorList>
            <person name="Trinca V."/>
            <person name="Uliana J.V.C."/>
            <person name="Torres T.T."/>
            <person name="Ward R.J."/>
            <person name="Monesi N."/>
        </authorList>
    </citation>
    <scope>NUCLEOTIDE SEQUENCE</scope>
    <source>
        <strain evidence="6">HSMRA1968</strain>
        <tissue evidence="6">Whole embryos</tissue>
    </source>
</reference>
<dbReference type="Pfam" id="PF01981">
    <property type="entry name" value="PTH2"/>
    <property type="match status" value="1"/>
</dbReference>
<comment type="caution">
    <text evidence="6">The sequence shown here is derived from an EMBL/GenBank/DDBJ whole genome shotgun (WGS) entry which is preliminary data.</text>
</comment>
<keyword evidence="2 6" id="KW-0378">Hydrolase</keyword>
<keyword evidence="7" id="KW-1185">Reference proteome</keyword>
<proteinExistence type="inferred from homology"/>
<dbReference type="InterPro" id="IPR023476">
    <property type="entry name" value="Pep_tRNA_hydro_II_dom_sf"/>
</dbReference>
<evidence type="ECO:0000313" key="6">
    <source>
        <dbReference type="EMBL" id="KAJ6638283.1"/>
    </source>
</evidence>
<dbReference type="OrthoDB" id="1733656at2759"/>
<dbReference type="NCBIfam" id="TIGR00283">
    <property type="entry name" value="arch_pth2"/>
    <property type="match status" value="1"/>
</dbReference>
<organism evidence="6 7">
    <name type="scientific">Pseudolycoriella hygida</name>
    <dbReference type="NCBI Taxonomy" id="35572"/>
    <lineage>
        <taxon>Eukaryota</taxon>
        <taxon>Metazoa</taxon>
        <taxon>Ecdysozoa</taxon>
        <taxon>Arthropoda</taxon>
        <taxon>Hexapoda</taxon>
        <taxon>Insecta</taxon>
        <taxon>Pterygota</taxon>
        <taxon>Neoptera</taxon>
        <taxon>Endopterygota</taxon>
        <taxon>Diptera</taxon>
        <taxon>Nematocera</taxon>
        <taxon>Sciaroidea</taxon>
        <taxon>Sciaridae</taxon>
        <taxon>Pseudolycoriella</taxon>
    </lineage>
</organism>
<keyword evidence="5" id="KW-1133">Transmembrane helix</keyword>
<dbReference type="GO" id="GO:0004045">
    <property type="term" value="F:peptidyl-tRNA hydrolase activity"/>
    <property type="evidence" value="ECO:0007669"/>
    <property type="project" value="UniProtKB-EC"/>
</dbReference>
<protein>
    <recommendedName>
        <fullName evidence="1">peptidyl-tRNA hydrolase</fullName>
        <ecNumber evidence="1">3.1.1.29</ecNumber>
    </recommendedName>
</protein>
<dbReference type="PANTHER" id="PTHR12649">
    <property type="entry name" value="PEPTIDYL-TRNA HYDROLASE 2"/>
    <property type="match status" value="1"/>
</dbReference>
<evidence type="ECO:0000256" key="5">
    <source>
        <dbReference type="SAM" id="Phobius"/>
    </source>
</evidence>
<dbReference type="PANTHER" id="PTHR12649:SF11">
    <property type="entry name" value="PEPTIDYL-TRNA HYDROLASE 2, MITOCHONDRIAL"/>
    <property type="match status" value="1"/>
</dbReference>
<dbReference type="CDD" id="cd02430">
    <property type="entry name" value="PTH2"/>
    <property type="match status" value="1"/>
</dbReference>
<dbReference type="SUPFAM" id="SSF102462">
    <property type="entry name" value="Peptidyl-tRNA hydrolase II"/>
    <property type="match status" value="1"/>
</dbReference>
<dbReference type="AlphaFoldDB" id="A0A9Q0RZV7"/>
<dbReference type="GO" id="GO:0005829">
    <property type="term" value="C:cytosol"/>
    <property type="evidence" value="ECO:0007669"/>
    <property type="project" value="TreeGrafter"/>
</dbReference>
<gene>
    <name evidence="6" type="ORF">Bhyg_11017</name>
</gene>
<evidence type="ECO:0000256" key="1">
    <source>
        <dbReference type="ARBA" id="ARBA00013260"/>
    </source>
</evidence>
<evidence type="ECO:0000256" key="2">
    <source>
        <dbReference type="ARBA" id="ARBA00022801"/>
    </source>
</evidence>
<evidence type="ECO:0000256" key="4">
    <source>
        <dbReference type="ARBA" id="ARBA00048707"/>
    </source>
</evidence>
<keyword evidence="5" id="KW-0812">Transmembrane</keyword>
<dbReference type="EC" id="3.1.1.29" evidence="1"/>
<comment type="catalytic activity">
    <reaction evidence="4">
        <text>an N-acyl-L-alpha-aminoacyl-tRNA + H2O = an N-acyl-L-amino acid + a tRNA + H(+)</text>
        <dbReference type="Rhea" id="RHEA:54448"/>
        <dbReference type="Rhea" id="RHEA-COMP:10123"/>
        <dbReference type="Rhea" id="RHEA-COMP:13883"/>
        <dbReference type="ChEBI" id="CHEBI:15377"/>
        <dbReference type="ChEBI" id="CHEBI:15378"/>
        <dbReference type="ChEBI" id="CHEBI:59874"/>
        <dbReference type="ChEBI" id="CHEBI:78442"/>
        <dbReference type="ChEBI" id="CHEBI:138191"/>
        <dbReference type="EC" id="3.1.1.29"/>
    </reaction>
</comment>
<evidence type="ECO:0000256" key="3">
    <source>
        <dbReference type="ARBA" id="ARBA00038050"/>
    </source>
</evidence>
<name>A0A9Q0RZV7_9DIPT</name>
<evidence type="ECO:0000313" key="7">
    <source>
        <dbReference type="Proteomes" id="UP001151699"/>
    </source>
</evidence>
<dbReference type="InterPro" id="IPR002833">
    <property type="entry name" value="PTH2"/>
</dbReference>
<dbReference type="EMBL" id="WJQU01000003">
    <property type="protein sequence ID" value="KAJ6638283.1"/>
    <property type="molecule type" value="Genomic_DNA"/>
</dbReference>
<dbReference type="FunFam" id="3.40.1490.10:FF:000001">
    <property type="entry name" value="Peptidyl-tRNA hydrolase 2"/>
    <property type="match status" value="1"/>
</dbReference>
<feature type="transmembrane region" description="Helical" evidence="5">
    <location>
        <begin position="12"/>
        <end position="33"/>
    </location>
</feature>
<comment type="similarity">
    <text evidence="3">Belongs to the PTH2 family.</text>
</comment>
<dbReference type="Gene3D" id="3.40.1490.10">
    <property type="entry name" value="Bit1"/>
    <property type="match status" value="1"/>
</dbReference>
<keyword evidence="5" id="KW-0472">Membrane</keyword>
<dbReference type="Proteomes" id="UP001151699">
    <property type="component" value="Chromosome X"/>
</dbReference>
<accession>A0A9Q0RZV7</accession>
<sequence>MSDKLDLGLKDFSQLVNGAAILLAFFVGYKYGLRNSSTIETKQVSSEGEADLHPLERVQQFRENGDCKMLLIVRNDLKMGKGKIAAQCGHAAVGAYQTAIKRFPRLVRLWDSNGCPKIAVKCESKAEIIELRNKAQAMNFNTCMIRDAGRTQVEPNTITVLAVGPANSQDLDTITRHLKLL</sequence>
<dbReference type="NCBIfam" id="NF003314">
    <property type="entry name" value="PRK04322.1"/>
    <property type="match status" value="1"/>
</dbReference>